<keyword evidence="6" id="KW-1185">Reference proteome</keyword>
<dbReference type="Pfam" id="PF03514">
    <property type="entry name" value="GRAS"/>
    <property type="match status" value="1"/>
</dbReference>
<keyword evidence="2" id="KW-0804">Transcription</keyword>
<accession>A0AAV5F0C2</accession>
<proteinExistence type="inferred from homology"/>
<comment type="similarity">
    <text evidence="3">Belongs to the GRAS family.</text>
</comment>
<evidence type="ECO:0000256" key="4">
    <source>
        <dbReference type="SAM" id="MobiDB-lite"/>
    </source>
</evidence>
<feature type="region of interest" description="Disordered" evidence="4">
    <location>
        <begin position="232"/>
        <end position="253"/>
    </location>
</feature>
<sequence length="508" mass="55522">MHEPWAQEGLDKLGLVLCECAAHVETGSTEKAANCLARAMGLAAVAGNGPLRRLTVPMADCLARRILRPIPALADALIDPSACIDRRCVRSARRRFFDLSPFPKVAFAVSNRAIIEAMDNEKNVHVIDFAGPAAQPRQWIELLHDFNRRPEGPPQHLRLTVVHDDKDFLIKTSELLVDEADLLHMPLFQFHYVVGQLETLDFNDLHSILKLKSGEATALICTQQLHRLLATDDDSTSSSSSSSSSFFGSSSARHSNNQMTTIARLQQMASSSSNVACHDEDDDDEAYRSPATPLSFVSPPASTPPPLLHTPPAMASFLSAARALRPNVMVVTEQDASHNGVSFRKRFAEALQHYAALYGSLDAAAYGRPAAAELVAEVERAVVGEEIRGVLLSEGAQRRERHDRVQNWAARMEVAGFGNVPLSYEAVKNGNEMVRRCGVRGCESREHGGCLFLCWSSWPLYSVSAWRPNRGEDSSPGIQYLSASTVESDGDSGTKLVTSSCYPLDDTV</sequence>
<evidence type="ECO:0000256" key="1">
    <source>
        <dbReference type="ARBA" id="ARBA00023015"/>
    </source>
</evidence>
<evidence type="ECO:0000313" key="5">
    <source>
        <dbReference type="EMBL" id="GJN28355.1"/>
    </source>
</evidence>
<feature type="region of interest" description="Disordered" evidence="4">
    <location>
        <begin position="272"/>
        <end position="309"/>
    </location>
</feature>
<dbReference type="EMBL" id="BQKI01000080">
    <property type="protein sequence ID" value="GJN28355.1"/>
    <property type="molecule type" value="Genomic_DNA"/>
</dbReference>
<protein>
    <recommendedName>
        <fullName evidence="7">Scarecrow-like protein 3</fullName>
    </recommendedName>
</protein>
<feature type="short sequence motif" description="VHIID" evidence="3">
    <location>
        <begin position="124"/>
        <end position="128"/>
    </location>
</feature>
<gene>
    <name evidence="5" type="primary">gb16466</name>
    <name evidence="5" type="ORF">PR202_gb16466</name>
</gene>
<keyword evidence="1" id="KW-0805">Transcription regulation</keyword>
<dbReference type="AlphaFoldDB" id="A0AAV5F0C2"/>
<reference evidence="5" key="1">
    <citation type="journal article" date="2018" name="DNA Res.">
        <title>Multiple hybrid de novo genome assembly of finger millet, an orphan allotetraploid crop.</title>
        <authorList>
            <person name="Hatakeyama M."/>
            <person name="Aluri S."/>
            <person name="Balachadran M.T."/>
            <person name="Sivarajan S.R."/>
            <person name="Patrignani A."/>
            <person name="Gruter S."/>
            <person name="Poveda L."/>
            <person name="Shimizu-Inatsugi R."/>
            <person name="Baeten J."/>
            <person name="Francoijs K.J."/>
            <person name="Nataraja K.N."/>
            <person name="Reddy Y.A.N."/>
            <person name="Phadnis S."/>
            <person name="Ravikumar R.L."/>
            <person name="Schlapbach R."/>
            <person name="Sreeman S.M."/>
            <person name="Shimizu K.K."/>
        </authorList>
    </citation>
    <scope>NUCLEOTIDE SEQUENCE</scope>
</reference>
<feature type="region of interest" description="SAW" evidence="3">
    <location>
        <begin position="392"/>
        <end position="467"/>
    </location>
</feature>
<dbReference type="PROSITE" id="PS50985">
    <property type="entry name" value="GRAS"/>
    <property type="match status" value="1"/>
</dbReference>
<evidence type="ECO:0000256" key="2">
    <source>
        <dbReference type="ARBA" id="ARBA00023163"/>
    </source>
</evidence>
<evidence type="ECO:0000256" key="3">
    <source>
        <dbReference type="PROSITE-ProRule" id="PRU01191"/>
    </source>
</evidence>
<evidence type="ECO:0008006" key="7">
    <source>
        <dbReference type="Google" id="ProtNLM"/>
    </source>
</evidence>
<comment type="caution">
    <text evidence="3">Lacks conserved residue(s) required for the propagation of feature annotation.</text>
</comment>
<dbReference type="InterPro" id="IPR005202">
    <property type="entry name" value="TF_GRAS"/>
</dbReference>
<comment type="caution">
    <text evidence="5">The sequence shown here is derived from an EMBL/GenBank/DDBJ whole genome shotgun (WGS) entry which is preliminary data.</text>
</comment>
<evidence type="ECO:0000313" key="6">
    <source>
        <dbReference type="Proteomes" id="UP001054889"/>
    </source>
</evidence>
<feature type="compositionally biased region" description="Low complexity" evidence="4">
    <location>
        <begin position="236"/>
        <end position="251"/>
    </location>
</feature>
<organism evidence="5 6">
    <name type="scientific">Eleusine coracana subsp. coracana</name>
    <dbReference type="NCBI Taxonomy" id="191504"/>
    <lineage>
        <taxon>Eukaryota</taxon>
        <taxon>Viridiplantae</taxon>
        <taxon>Streptophyta</taxon>
        <taxon>Embryophyta</taxon>
        <taxon>Tracheophyta</taxon>
        <taxon>Spermatophyta</taxon>
        <taxon>Magnoliopsida</taxon>
        <taxon>Liliopsida</taxon>
        <taxon>Poales</taxon>
        <taxon>Poaceae</taxon>
        <taxon>PACMAD clade</taxon>
        <taxon>Chloridoideae</taxon>
        <taxon>Cynodonteae</taxon>
        <taxon>Eleusininae</taxon>
        <taxon>Eleusine</taxon>
    </lineage>
</organism>
<name>A0AAV5F0C2_ELECO</name>
<dbReference type="PANTHER" id="PTHR31636">
    <property type="entry name" value="OSJNBA0084A10.13 PROTEIN-RELATED"/>
    <property type="match status" value="1"/>
</dbReference>
<dbReference type="Proteomes" id="UP001054889">
    <property type="component" value="Unassembled WGS sequence"/>
</dbReference>
<reference evidence="5" key="2">
    <citation type="submission" date="2021-12" db="EMBL/GenBank/DDBJ databases">
        <title>Resequencing data analysis of finger millet.</title>
        <authorList>
            <person name="Hatakeyama M."/>
            <person name="Aluri S."/>
            <person name="Balachadran M.T."/>
            <person name="Sivarajan S.R."/>
            <person name="Poveda L."/>
            <person name="Shimizu-Inatsugi R."/>
            <person name="Schlapbach R."/>
            <person name="Sreeman S.M."/>
            <person name="Shimizu K.K."/>
        </authorList>
    </citation>
    <scope>NUCLEOTIDE SEQUENCE</scope>
</reference>
<feature type="short sequence motif" description="LXXLL motif" evidence="3">
    <location>
        <begin position="225"/>
        <end position="229"/>
    </location>
</feature>